<keyword evidence="1" id="KW-1133">Transmembrane helix</keyword>
<evidence type="ECO:0008006" key="4">
    <source>
        <dbReference type="Google" id="ProtNLM"/>
    </source>
</evidence>
<keyword evidence="1" id="KW-0472">Membrane</keyword>
<reference evidence="2 3" key="1">
    <citation type="submission" date="2016-03" db="EMBL/GenBank/DDBJ databases">
        <authorList>
            <person name="Sant'Anna F.H."/>
            <person name="Ambrosini A."/>
            <person name="Souza R."/>
            <person name="Bach E."/>
            <person name="Fernandes G."/>
            <person name="Balsanelli E."/>
            <person name="Baura V.A."/>
            <person name="Souza E.M."/>
            <person name="Passaglia L."/>
        </authorList>
    </citation>
    <scope>NUCLEOTIDE SEQUENCE [LARGE SCALE GENOMIC DNA]</scope>
    <source>
        <strain evidence="2 3">P26E</strain>
    </source>
</reference>
<accession>A0ABX3ELR8</accession>
<name>A0ABX3ELR8_9BACL</name>
<sequence length="205" mass="22513">MMEQINKYRSPIVLGVLVLFLLLLAFFIFGVRPTNHTIEEQNLQMSQLEQQNGLLQNKINERKSSSADHQEQESLLAQLPRGDNSEQLILDLRSIGTLTNARLKDIGFAVGVGNPIQEMTGASAAAFPTVKQLKMTALVEGDYASVRNWMTALQLLPRIINVDSFSFQQSSGSIISANIAFTAYYEEAPEAPNSGQQVAAGDPTE</sequence>
<dbReference type="InterPro" id="IPR014717">
    <property type="entry name" value="Transl_elong_EF1B/ribsomal_bS6"/>
</dbReference>
<dbReference type="InterPro" id="IPR007445">
    <property type="entry name" value="PilO"/>
</dbReference>
<keyword evidence="3" id="KW-1185">Reference proteome</keyword>
<evidence type="ECO:0000313" key="2">
    <source>
        <dbReference type="EMBL" id="OKP85778.1"/>
    </source>
</evidence>
<dbReference type="RefSeq" id="WP_083606880.1">
    <property type="nucleotide sequence ID" value="NZ_LVWI01000043.1"/>
</dbReference>
<feature type="transmembrane region" description="Helical" evidence="1">
    <location>
        <begin position="12"/>
        <end position="31"/>
    </location>
</feature>
<dbReference type="Gene3D" id="3.30.70.60">
    <property type="match status" value="1"/>
</dbReference>
<dbReference type="EMBL" id="LVWI01000043">
    <property type="protein sequence ID" value="OKP85778.1"/>
    <property type="molecule type" value="Genomic_DNA"/>
</dbReference>
<dbReference type="Proteomes" id="UP000186058">
    <property type="component" value="Unassembled WGS sequence"/>
</dbReference>
<evidence type="ECO:0000256" key="1">
    <source>
        <dbReference type="SAM" id="Phobius"/>
    </source>
</evidence>
<protein>
    <recommendedName>
        <fullName evidence="4">Pilus assembly protein PilO</fullName>
    </recommendedName>
</protein>
<proteinExistence type="predicted"/>
<comment type="caution">
    <text evidence="2">The sequence shown here is derived from an EMBL/GenBank/DDBJ whole genome shotgun (WGS) entry which is preliminary data.</text>
</comment>
<evidence type="ECO:0000313" key="3">
    <source>
        <dbReference type="Proteomes" id="UP000186058"/>
    </source>
</evidence>
<gene>
    <name evidence="2" type="ORF">A3844_15610</name>
</gene>
<dbReference type="Pfam" id="PF04350">
    <property type="entry name" value="PilO"/>
    <property type="match status" value="1"/>
</dbReference>
<organism evidence="2 3">
    <name type="scientific">Paenibacillus helianthi</name>
    <dbReference type="NCBI Taxonomy" id="1349432"/>
    <lineage>
        <taxon>Bacteria</taxon>
        <taxon>Bacillati</taxon>
        <taxon>Bacillota</taxon>
        <taxon>Bacilli</taxon>
        <taxon>Bacillales</taxon>
        <taxon>Paenibacillaceae</taxon>
        <taxon>Paenibacillus</taxon>
    </lineage>
</organism>
<keyword evidence="1" id="KW-0812">Transmembrane</keyword>